<proteinExistence type="inferred from homology"/>
<keyword evidence="1 5" id="KW-0662">Pyridine nucleotide biosynthesis</keyword>
<dbReference type="SUPFAM" id="SSF53383">
    <property type="entry name" value="PLP-dependent transferases"/>
    <property type="match status" value="1"/>
</dbReference>
<dbReference type="InterPro" id="IPR015422">
    <property type="entry name" value="PyrdxlP-dep_Trfase_small"/>
</dbReference>
<sequence length="402" mass="44281">MIDRSEAVRMDERDPLAAFRDRYIIPDPGLIYLDDSSLARPLKVTRQLLGQVLEDEWAGGLVRSWSHWIDLAQRLGDRLGDGLLGAAPGQVVFCDSTTVNLYKLSMAALTARPGRRVIVTDDGNFATDRYVAEGIAARSDTELRLVRSHPDTGVDRRALQDALDDDVAVVSLSLVGYRSGALLDMAAVNDLVHRAGAYMVWDLSHAAGVVPIDLDGSGADLAVGCTYKYLGGGPGAPAYLYVRRELQEALRQPIWGWFGQRDPFAMGPEYDPVPGIERFLCGCPPIISMTVARPGIDVLAEAGIDAVRAKSLRLTELILELATDRLPELRPASPADGERRGAHVTFEHPQARRMVAELADRQVVIDYLEPDRIRFGPSPLFTRYADVWDAFDRLYAITKEIT</sequence>
<dbReference type="PIRSF" id="PIRSF038800">
    <property type="entry name" value="KYNU"/>
    <property type="match status" value="1"/>
</dbReference>
<dbReference type="InterPro" id="IPR010111">
    <property type="entry name" value="Kynureninase"/>
</dbReference>
<comment type="catalytic activity">
    <reaction evidence="5">
        <text>L-kynurenine + H2O = anthranilate + L-alanine + H(+)</text>
        <dbReference type="Rhea" id="RHEA:16813"/>
        <dbReference type="ChEBI" id="CHEBI:15377"/>
        <dbReference type="ChEBI" id="CHEBI:15378"/>
        <dbReference type="ChEBI" id="CHEBI:16567"/>
        <dbReference type="ChEBI" id="CHEBI:57959"/>
        <dbReference type="ChEBI" id="CHEBI:57972"/>
        <dbReference type="EC" id="3.7.1.3"/>
    </reaction>
</comment>
<keyword evidence="7" id="KW-1185">Reference proteome</keyword>
<comment type="function">
    <text evidence="5">Catalyzes the cleavage of L-kynurenine (L-Kyn) and L-3-hydroxykynurenine (L-3OHKyn) into anthranilic acid (AA) and 3-hydroxyanthranilic acid (3-OHAA), respectively.</text>
</comment>
<gene>
    <name evidence="6" type="primary">kynU</name>
    <name evidence="6" type="ORF">HKK74_21555</name>
</gene>
<keyword evidence="2 5" id="KW-0378">Hydrolase</keyword>
<comment type="cofactor">
    <cofactor evidence="5">
        <name>pyridoxal 5'-phosphate</name>
        <dbReference type="ChEBI" id="CHEBI:597326"/>
    </cofactor>
</comment>
<name>A0ABR7LT86_9ACTN</name>
<evidence type="ECO:0000313" key="7">
    <source>
        <dbReference type="Proteomes" id="UP000805614"/>
    </source>
</evidence>
<dbReference type="PANTHER" id="PTHR14084">
    <property type="entry name" value="KYNURENINASE"/>
    <property type="match status" value="1"/>
</dbReference>
<accession>A0ABR7LT86</accession>
<comment type="subunit">
    <text evidence="5">Homodimer.</text>
</comment>
<evidence type="ECO:0000256" key="2">
    <source>
        <dbReference type="ARBA" id="ARBA00022801"/>
    </source>
</evidence>
<comment type="catalytic activity">
    <reaction evidence="5">
        <text>3-hydroxy-L-kynurenine + H2O = 3-hydroxyanthranilate + L-alanine + H(+)</text>
        <dbReference type="Rhea" id="RHEA:25143"/>
        <dbReference type="ChEBI" id="CHEBI:15377"/>
        <dbReference type="ChEBI" id="CHEBI:15378"/>
        <dbReference type="ChEBI" id="CHEBI:36559"/>
        <dbReference type="ChEBI" id="CHEBI:57972"/>
        <dbReference type="ChEBI" id="CHEBI:58125"/>
        <dbReference type="EC" id="3.7.1.3"/>
    </reaction>
</comment>
<dbReference type="Gene3D" id="3.40.640.10">
    <property type="entry name" value="Type I PLP-dependent aspartate aminotransferase-like (Major domain)"/>
    <property type="match status" value="1"/>
</dbReference>
<comment type="similarity">
    <text evidence="5">Belongs to the kynureninase family.</text>
</comment>
<reference evidence="6 7" key="1">
    <citation type="submission" date="2020-06" db="EMBL/GenBank/DDBJ databases">
        <title>Actinomadura xiongansis sp. nov., isolated from soil of Baiyangdian.</title>
        <authorList>
            <person name="Zhang X."/>
        </authorList>
    </citation>
    <scope>NUCLEOTIDE SEQUENCE [LARGE SCALE GENOMIC DNA]</scope>
    <source>
        <strain evidence="6 7">HBUM206468</strain>
    </source>
</reference>
<dbReference type="PANTHER" id="PTHR14084:SF0">
    <property type="entry name" value="KYNURENINASE"/>
    <property type="match status" value="1"/>
</dbReference>
<evidence type="ECO:0000256" key="4">
    <source>
        <dbReference type="NCBIfam" id="TIGR01814"/>
    </source>
</evidence>
<dbReference type="Proteomes" id="UP000805614">
    <property type="component" value="Unassembled WGS sequence"/>
</dbReference>
<dbReference type="RefSeq" id="WP_187245060.1">
    <property type="nucleotide sequence ID" value="NZ_BAAAOK010000037.1"/>
</dbReference>
<comment type="pathway">
    <text evidence="5">Cofactor biosynthesis; NAD(+) biosynthesis; quinolinate from L-kynurenine: step 2/3.</text>
</comment>
<evidence type="ECO:0000256" key="5">
    <source>
        <dbReference type="PIRNR" id="PIRNR038800"/>
    </source>
</evidence>
<comment type="caution">
    <text evidence="6">The sequence shown here is derived from an EMBL/GenBank/DDBJ whole genome shotgun (WGS) entry which is preliminary data.</text>
</comment>
<dbReference type="InterPro" id="IPR015424">
    <property type="entry name" value="PyrdxlP-dep_Trfase"/>
</dbReference>
<dbReference type="Pfam" id="PF22580">
    <property type="entry name" value="KYNU_C"/>
    <property type="match status" value="1"/>
</dbReference>
<comment type="pathway">
    <text evidence="5">Amino-acid degradation; L-kynurenine degradation; L-alanine and anthranilate from L-kynurenine: step 1/1.</text>
</comment>
<dbReference type="NCBIfam" id="TIGR01814">
    <property type="entry name" value="kynureninase"/>
    <property type="match status" value="1"/>
</dbReference>
<keyword evidence="3 5" id="KW-0663">Pyridoxal phosphate</keyword>
<evidence type="ECO:0000256" key="1">
    <source>
        <dbReference type="ARBA" id="ARBA00022642"/>
    </source>
</evidence>
<protein>
    <recommendedName>
        <fullName evidence="4 5">Kynureninase</fullName>
        <ecNumber evidence="4 5">3.7.1.3</ecNumber>
    </recommendedName>
</protein>
<evidence type="ECO:0000256" key="3">
    <source>
        <dbReference type="ARBA" id="ARBA00022898"/>
    </source>
</evidence>
<evidence type="ECO:0000313" key="6">
    <source>
        <dbReference type="EMBL" id="MBC6468061.1"/>
    </source>
</evidence>
<dbReference type="Gene3D" id="3.90.1150.10">
    <property type="entry name" value="Aspartate Aminotransferase, domain 1"/>
    <property type="match status" value="1"/>
</dbReference>
<dbReference type="InterPro" id="IPR015421">
    <property type="entry name" value="PyrdxlP-dep_Trfase_major"/>
</dbReference>
<dbReference type="EC" id="3.7.1.3" evidence="4 5"/>
<dbReference type="EMBL" id="JABVEC010000016">
    <property type="protein sequence ID" value="MBC6468061.1"/>
    <property type="molecule type" value="Genomic_DNA"/>
</dbReference>
<organism evidence="6 7">
    <name type="scientific">Actinomadura alba</name>
    <dbReference type="NCBI Taxonomy" id="406431"/>
    <lineage>
        <taxon>Bacteria</taxon>
        <taxon>Bacillati</taxon>
        <taxon>Actinomycetota</taxon>
        <taxon>Actinomycetes</taxon>
        <taxon>Streptosporangiales</taxon>
        <taxon>Thermomonosporaceae</taxon>
        <taxon>Actinomadura</taxon>
    </lineage>
</organism>
<dbReference type="GO" id="GO:0030429">
    <property type="term" value="F:kynureninase activity"/>
    <property type="evidence" value="ECO:0007669"/>
    <property type="project" value="UniProtKB-EC"/>
</dbReference>